<dbReference type="Pfam" id="PF16858">
    <property type="entry name" value="CNDH2_C"/>
    <property type="match status" value="1"/>
</dbReference>
<dbReference type="RefSeq" id="XP_026189979.1">
    <property type="nucleotide sequence ID" value="XM_026334194.1"/>
</dbReference>
<feature type="domain" description="Condensin-2 complex subunit H2 C-terminal" evidence="2">
    <location>
        <begin position="901"/>
        <end position="1048"/>
    </location>
</feature>
<feature type="region of interest" description="Disordered" evidence="1">
    <location>
        <begin position="336"/>
        <end position="355"/>
    </location>
</feature>
<organism evidence="3 4">
    <name type="scientific">Cyclospora cayetanensis</name>
    <dbReference type="NCBI Taxonomy" id="88456"/>
    <lineage>
        <taxon>Eukaryota</taxon>
        <taxon>Sar</taxon>
        <taxon>Alveolata</taxon>
        <taxon>Apicomplexa</taxon>
        <taxon>Conoidasida</taxon>
        <taxon>Coccidia</taxon>
        <taxon>Eucoccidiorida</taxon>
        <taxon>Eimeriorina</taxon>
        <taxon>Eimeriidae</taxon>
        <taxon>Cyclospora</taxon>
    </lineage>
</organism>
<reference evidence="4" key="1">
    <citation type="submission" date="2025-08" db="UniProtKB">
        <authorList>
            <consortium name="RefSeq"/>
        </authorList>
    </citation>
    <scope>IDENTIFICATION</scope>
</reference>
<dbReference type="GeneID" id="34621448"/>
<feature type="compositionally biased region" description="Low complexity" evidence="1">
    <location>
        <begin position="995"/>
        <end position="1006"/>
    </location>
</feature>
<dbReference type="InterPro" id="IPR031737">
    <property type="entry name" value="CNDH2_C"/>
</dbReference>
<feature type="compositionally biased region" description="Basic and acidic residues" evidence="1">
    <location>
        <begin position="414"/>
        <end position="423"/>
    </location>
</feature>
<dbReference type="GO" id="GO:0003682">
    <property type="term" value="F:chromatin binding"/>
    <property type="evidence" value="ECO:0007669"/>
    <property type="project" value="TreeGrafter"/>
</dbReference>
<feature type="compositionally biased region" description="Basic and acidic residues" evidence="1">
    <location>
        <begin position="106"/>
        <end position="119"/>
    </location>
</feature>
<dbReference type="OrthoDB" id="347182at2759"/>
<gene>
    <name evidence="4" type="primary">LOC34621448</name>
</gene>
<dbReference type="Proteomes" id="UP000515125">
    <property type="component" value="Unplaced"/>
</dbReference>
<dbReference type="GO" id="GO:0010032">
    <property type="term" value="P:meiotic chromosome condensation"/>
    <property type="evidence" value="ECO:0007669"/>
    <property type="project" value="TreeGrafter"/>
</dbReference>
<evidence type="ECO:0000256" key="1">
    <source>
        <dbReference type="SAM" id="MobiDB-lite"/>
    </source>
</evidence>
<accession>A0A6P6RQZ3</accession>
<feature type="region of interest" description="Disordered" evidence="1">
    <location>
        <begin position="949"/>
        <end position="1012"/>
    </location>
</feature>
<dbReference type="GO" id="GO:0005634">
    <property type="term" value="C:nucleus"/>
    <property type="evidence" value="ECO:0007669"/>
    <property type="project" value="TreeGrafter"/>
</dbReference>
<keyword evidence="3" id="KW-1185">Reference proteome</keyword>
<protein>
    <submittedName>
        <fullName evidence="4">Uncharacterized protein LOC34621448</fullName>
    </submittedName>
</protein>
<dbReference type="PANTHER" id="PTHR14324:SF3">
    <property type="entry name" value="CONDENSIN-2 COMPLEX SUBUNIT H2"/>
    <property type="match status" value="1"/>
</dbReference>
<feature type="compositionally biased region" description="Polar residues" evidence="1">
    <location>
        <begin position="481"/>
        <end position="498"/>
    </location>
</feature>
<feature type="region of interest" description="Disordered" evidence="1">
    <location>
        <begin position="85"/>
        <end position="122"/>
    </location>
</feature>
<dbReference type="PANTHER" id="PTHR14324">
    <property type="entry name" value="CONDENSIN-2 COMPLEX SUBUNIT H2"/>
    <property type="match status" value="1"/>
</dbReference>
<dbReference type="GO" id="GO:0051306">
    <property type="term" value="P:mitotic sister chromatid separation"/>
    <property type="evidence" value="ECO:0007669"/>
    <property type="project" value="TreeGrafter"/>
</dbReference>
<dbReference type="GO" id="GO:0000796">
    <property type="term" value="C:condensin complex"/>
    <property type="evidence" value="ECO:0007669"/>
    <property type="project" value="TreeGrafter"/>
</dbReference>
<feature type="region of interest" description="Disordered" evidence="1">
    <location>
        <begin position="185"/>
        <end position="222"/>
    </location>
</feature>
<evidence type="ECO:0000313" key="4">
    <source>
        <dbReference type="RefSeq" id="XP_026189979.1"/>
    </source>
</evidence>
<evidence type="ECO:0000259" key="2">
    <source>
        <dbReference type="Pfam" id="PF16858"/>
    </source>
</evidence>
<proteinExistence type="predicted"/>
<dbReference type="InterPro" id="IPR031739">
    <property type="entry name" value="Ncaph2"/>
</dbReference>
<evidence type="ECO:0000313" key="3">
    <source>
        <dbReference type="Proteomes" id="UP000515125"/>
    </source>
</evidence>
<dbReference type="AlphaFoldDB" id="A0A6P6RQZ3"/>
<feature type="region of interest" description="Disordered" evidence="1">
    <location>
        <begin position="414"/>
        <end position="511"/>
    </location>
</feature>
<name>A0A6P6RQZ3_9EIME</name>
<feature type="compositionally biased region" description="Polar residues" evidence="1">
    <location>
        <begin position="982"/>
        <end position="994"/>
    </location>
</feature>
<sequence length="1052" mass="112318">MGSMTGSVVRGPPMGRENCAIFLAELIGPHCSPVLLEILNYAFSLISRVVHGAAAPPQAPRASLYGGQKGPRGGSRLGIVPARLWKGPSEAPRPHTAEMKASLTPEECRSPLGDTHEEGPSENSVEAFFSELARLMLQGPQGGAAQAAAAQAAAARGLWDYDLGSILSDFLRLTDEGLIEMEHADDRGLEGSPIPSLSPDDGSPEGGPLGSKSPRSRRRGDAAHTMNFSQAALLIERSTAVWGTRIESLHAMAFNLLHHAQQQQQQQACRRLTEDLGGPPLTLQQLRQKTLRQLGSAPCLLMPEAPPALRQEGPPPGPQGTKAPDIIRLPAILRGPSAPPFPEKAKNQSAEDGGSEKRLCSAVAMPQAPDEGPRMAYNELRGLQVTILRVHRETGALLATASDAAAYNALAREADRHQERPKEGLVTVSPAEGLPYAEAGSAGTWEESADVFEECEARATPPPHPEEGPKGAPSSAKDSRNGFSPVTATSSGALQTDQGEGFGRSPRQQLNEPDCWVRELLREGQGAPPHEKSCGAPGGPLVSLGIPEIRAVLGLPEDSGPQEAPAEGLIKTRPLEGCALFDALMSLPSTCEDPRETQGPQGGVVCRAPPPSILEAPEENSLLQVPGGPLMFHRASTREGQEALLRGLWGAIPTREIPHSGGVASANSKGAPPCCATLPGYPKIRLPGAPHARLLWRQLCPPLLDRHLQQQQQQPQRLQWLQRWQWADDLLLLRLREHLSARKQVVRMQAMAAARAEAPAPTDRGLMEVVVIAEVVVVVGASFVAPIRFLCPSAAAAETAAAERAAAATAAAQAEAAAAEESLAVLGSCERGEDEAMADNFGEDAWECGELRLSATEAAAIQEEICKAQQHRMAELNAAAAAARRSSKGEGGGLPTAAADEELAIQMRVARWNAYVEDRLLTLQSLPSFDIRAYETSLLREALLLQQKQQQSQEREVRREAEIDDPEIGPRALPDVVRHPQESSPSASLESPNPSSDSGSGARTSSPTATFASLVQGKPRYEVCRAFLTTLLLTNARKVSILQETEEDSRKW</sequence>